<reference evidence="2" key="1">
    <citation type="submission" date="2007-10" db="EMBL/GenBank/DDBJ databases">
        <title>Complete sequence of chromosome of Desulforudis audaxviator MP104C.</title>
        <authorList>
            <person name="Copeland A."/>
            <person name="Lucas S."/>
            <person name="Lapidus A."/>
            <person name="Barry K."/>
            <person name="Glavina del Rio T."/>
            <person name="Dalin E."/>
            <person name="Tice H."/>
            <person name="Bruce D."/>
            <person name="Pitluck S."/>
            <person name="Lowry S.R."/>
            <person name="Larimer F."/>
            <person name="Land M.L."/>
            <person name="Hauser L."/>
            <person name="Kyrpides N."/>
            <person name="Ivanova N.N."/>
            <person name="Richardson P."/>
        </authorList>
    </citation>
    <scope>NUCLEOTIDE SEQUENCE [LARGE SCALE GENOMIC DNA]</scope>
    <source>
        <strain evidence="2">MP104C</strain>
    </source>
</reference>
<evidence type="ECO:0000313" key="1">
    <source>
        <dbReference type="EMBL" id="ACA59041.1"/>
    </source>
</evidence>
<dbReference type="Proteomes" id="UP000008544">
    <property type="component" value="Chromosome"/>
</dbReference>
<dbReference type="STRING" id="477974.Daud_0495"/>
<dbReference type="EMBL" id="CP000860">
    <property type="protein sequence ID" value="ACA59041.1"/>
    <property type="molecule type" value="Genomic_DNA"/>
</dbReference>
<dbReference type="AlphaFoldDB" id="B1I1T1"/>
<organism evidence="1 2">
    <name type="scientific">Desulforudis audaxviator (strain MP104C)</name>
    <dbReference type="NCBI Taxonomy" id="477974"/>
    <lineage>
        <taxon>Bacteria</taxon>
        <taxon>Bacillati</taxon>
        <taxon>Bacillota</taxon>
        <taxon>Clostridia</taxon>
        <taxon>Thermoanaerobacterales</taxon>
        <taxon>Candidatus Desulforudaceae</taxon>
        <taxon>Candidatus Desulforudis</taxon>
    </lineage>
</organism>
<sequence>MNSILEAYRRMDRLVLEIKSSQAWLPQAPGETAELWLERKLGIVGYLGTVTGETLKQAESTREELVRLLPDKIAAGTKPKLNPGPPHTKISAE</sequence>
<evidence type="ECO:0000313" key="2">
    <source>
        <dbReference type="Proteomes" id="UP000008544"/>
    </source>
</evidence>
<reference evidence="1 2" key="2">
    <citation type="journal article" date="2008" name="Science">
        <title>Environmental genomics reveals a single-species ecosystem deep within Earth.</title>
        <authorList>
            <person name="Chivian D."/>
            <person name="Brodie E.L."/>
            <person name="Alm E.J."/>
            <person name="Culley D.E."/>
            <person name="Dehal P.S."/>
            <person name="Desantis T.Z."/>
            <person name="Gihring T.M."/>
            <person name="Lapidus A."/>
            <person name="Lin L.H."/>
            <person name="Lowry S.R."/>
            <person name="Moser D.P."/>
            <person name="Richardson P.M."/>
            <person name="Southam G."/>
            <person name="Wanger G."/>
            <person name="Pratt L.M."/>
            <person name="Andersen G.L."/>
            <person name="Hazen T.C."/>
            <person name="Brockman F.J."/>
            <person name="Arkin A.P."/>
            <person name="Onstott T.C."/>
        </authorList>
    </citation>
    <scope>NUCLEOTIDE SEQUENCE [LARGE SCALE GENOMIC DNA]</scope>
    <source>
        <strain evidence="1 2">MP104C</strain>
    </source>
</reference>
<dbReference type="HOGENOM" id="CLU_2394894_0_0_9"/>
<dbReference type="KEGG" id="dau:Daud_0495"/>
<protein>
    <submittedName>
        <fullName evidence="1">Uncharacterized protein</fullName>
    </submittedName>
</protein>
<accession>B1I1T1</accession>
<keyword evidence="2" id="KW-1185">Reference proteome</keyword>
<proteinExistence type="predicted"/>
<dbReference type="RefSeq" id="WP_012301630.1">
    <property type="nucleotide sequence ID" value="NC_010424.1"/>
</dbReference>
<name>B1I1T1_DESAP</name>
<gene>
    <name evidence="1" type="ordered locus">Daud_0495</name>
</gene>